<keyword evidence="2" id="KW-0808">Transferase</keyword>
<feature type="chain" id="PRO_5042884316" description="Hexosyltransferase" evidence="5">
    <location>
        <begin position="29"/>
        <end position="543"/>
    </location>
</feature>
<name>A0AAP0GPL6_9ASTR</name>
<organism evidence="6 7">
    <name type="scientific">Deinandra increscens subsp. villosa</name>
    <dbReference type="NCBI Taxonomy" id="3103831"/>
    <lineage>
        <taxon>Eukaryota</taxon>
        <taxon>Viridiplantae</taxon>
        <taxon>Streptophyta</taxon>
        <taxon>Embryophyta</taxon>
        <taxon>Tracheophyta</taxon>
        <taxon>Spermatophyta</taxon>
        <taxon>Magnoliopsida</taxon>
        <taxon>eudicotyledons</taxon>
        <taxon>Gunneridae</taxon>
        <taxon>Pentapetalae</taxon>
        <taxon>asterids</taxon>
        <taxon>campanulids</taxon>
        <taxon>Asterales</taxon>
        <taxon>Asteraceae</taxon>
        <taxon>Asteroideae</taxon>
        <taxon>Heliantheae alliance</taxon>
        <taxon>Madieae</taxon>
        <taxon>Madiinae</taxon>
        <taxon>Deinandra</taxon>
    </lineage>
</organism>
<dbReference type="Pfam" id="PF01501">
    <property type="entry name" value="Glyco_transf_8"/>
    <property type="match status" value="1"/>
</dbReference>
<comment type="similarity">
    <text evidence="4">Belongs to the glycosyltransferase 8 family.</text>
</comment>
<gene>
    <name evidence="6" type="ORF">SSX86_025904</name>
</gene>
<keyword evidence="5" id="KW-0732">Signal</keyword>
<dbReference type="CDD" id="cd02537">
    <property type="entry name" value="GT8_Glycogenin"/>
    <property type="match status" value="1"/>
</dbReference>
<dbReference type="InterPro" id="IPR050587">
    <property type="entry name" value="GNT1/Glycosyltrans_8"/>
</dbReference>
<evidence type="ECO:0000313" key="6">
    <source>
        <dbReference type="EMBL" id="KAK9054825.1"/>
    </source>
</evidence>
<keyword evidence="7" id="KW-1185">Reference proteome</keyword>
<dbReference type="EC" id="2.4.1.-" evidence="4"/>
<evidence type="ECO:0000256" key="3">
    <source>
        <dbReference type="ARBA" id="ARBA00023211"/>
    </source>
</evidence>
<dbReference type="PANTHER" id="PTHR11183">
    <property type="entry name" value="GLYCOGENIN SUBFAMILY MEMBER"/>
    <property type="match status" value="1"/>
</dbReference>
<dbReference type="AlphaFoldDB" id="A0AAP0GPL6"/>
<proteinExistence type="inferred from homology"/>
<evidence type="ECO:0000256" key="5">
    <source>
        <dbReference type="SAM" id="SignalP"/>
    </source>
</evidence>
<accession>A0AAP0GPL6</accession>
<sequence length="543" mass="62669">MASSKPFPSKQKPFTLLLLLLCLTLTLLIQYNTTYNLHLDDDPPATLLPYAATGPPRWYDKLQYMIQNHSNNKLKIGLVNLDVDQIQVNGLADVTTINFKSVINNDGGENKKWEDFFPEWVDEDGKWGTMKCPEIPLPESYEKVDVVVARVPGGGQRRDLFRLQVNLVVANVLVNSGWGVDGDHEEVYVVFIGDLSGGPMWEIFRCDDMIWEEKDYRIYKPDLGKLKQKVNMPVGSCMISPSHQFDGGSTYKSREAYVTVLHSSEKYVCGAIALAQSIRQTNSSKDLILLADHSISPKSLRGLESAGWKIKLIQRIRSPHAKKGAYNEYNYSKLRIWQLTQYDKVIFIDADLIVLKNLDELFGYPQLSAVGNNKYLFNSGLIIIEPSKCMFNSLMKNIFTFGSYNGGDQGFLNEAFTWWHRLHSRVNRLKVFLDQKRNYRREIRDDLYTLHFLGLKPWVCYKDYDCNWDKPDCRHFASDSAHRKWWEVYEAMPGKLKGFCGLTKKLDARIQKWRGVARRGGFRDGHWKMKVKDRRRATLDMMV</sequence>
<reference evidence="6 7" key="1">
    <citation type="submission" date="2024-04" db="EMBL/GenBank/DDBJ databases">
        <title>The reference genome of an endangered Asteraceae, Deinandra increscens subsp. villosa, native to the Central Coast of California.</title>
        <authorList>
            <person name="Guilliams M."/>
            <person name="Hasenstab-Lehman K."/>
            <person name="Meyer R."/>
            <person name="Mcevoy S."/>
        </authorList>
    </citation>
    <scope>NUCLEOTIDE SEQUENCE [LARGE SCALE GENOMIC DNA]</scope>
    <source>
        <tissue evidence="6">Leaf</tissue>
    </source>
</reference>
<keyword evidence="1" id="KW-0328">Glycosyltransferase</keyword>
<dbReference type="Proteomes" id="UP001408789">
    <property type="component" value="Unassembled WGS sequence"/>
</dbReference>
<evidence type="ECO:0000256" key="2">
    <source>
        <dbReference type="ARBA" id="ARBA00022679"/>
    </source>
</evidence>
<feature type="signal peptide" evidence="5">
    <location>
        <begin position="1"/>
        <end position="28"/>
    </location>
</feature>
<dbReference type="GO" id="GO:0016757">
    <property type="term" value="F:glycosyltransferase activity"/>
    <property type="evidence" value="ECO:0007669"/>
    <property type="project" value="UniProtKB-KW"/>
</dbReference>
<dbReference type="InterPro" id="IPR002495">
    <property type="entry name" value="Glyco_trans_8"/>
</dbReference>
<evidence type="ECO:0000256" key="4">
    <source>
        <dbReference type="RuleBase" id="RU362027"/>
    </source>
</evidence>
<keyword evidence="3" id="KW-0464">Manganese</keyword>
<comment type="caution">
    <text evidence="6">The sequence shown here is derived from an EMBL/GenBank/DDBJ whole genome shotgun (WGS) entry which is preliminary data.</text>
</comment>
<dbReference type="SUPFAM" id="SSF53448">
    <property type="entry name" value="Nucleotide-diphospho-sugar transferases"/>
    <property type="match status" value="1"/>
</dbReference>
<evidence type="ECO:0000256" key="1">
    <source>
        <dbReference type="ARBA" id="ARBA00022676"/>
    </source>
</evidence>
<dbReference type="EMBL" id="JBCNJP010000025">
    <property type="protein sequence ID" value="KAK9054825.1"/>
    <property type="molecule type" value="Genomic_DNA"/>
</dbReference>
<evidence type="ECO:0000313" key="7">
    <source>
        <dbReference type="Proteomes" id="UP001408789"/>
    </source>
</evidence>
<dbReference type="Gene3D" id="3.90.550.10">
    <property type="entry name" value="Spore Coat Polysaccharide Biosynthesis Protein SpsA, Chain A"/>
    <property type="match status" value="1"/>
</dbReference>
<dbReference type="InterPro" id="IPR029044">
    <property type="entry name" value="Nucleotide-diphossugar_trans"/>
</dbReference>
<protein>
    <recommendedName>
        <fullName evidence="4">Hexosyltransferase</fullName>
        <ecNumber evidence="4">2.4.1.-</ecNumber>
    </recommendedName>
</protein>